<protein>
    <submittedName>
        <fullName evidence="1">Uncharacterized protein</fullName>
    </submittedName>
</protein>
<organism evidence="1">
    <name type="scientific">Karlodinium veneficum</name>
    <name type="common">Dinoflagellate</name>
    <name type="synonym">Karlodinium micrum</name>
    <dbReference type="NCBI Taxonomy" id="407301"/>
    <lineage>
        <taxon>Eukaryota</taxon>
        <taxon>Sar</taxon>
        <taxon>Alveolata</taxon>
        <taxon>Dinophyceae</taxon>
        <taxon>Gymnodiniales</taxon>
        <taxon>Kareniaceae</taxon>
        <taxon>Karlodinium</taxon>
    </lineage>
</organism>
<proteinExistence type="evidence at transcript level"/>
<dbReference type="InterPro" id="IPR036770">
    <property type="entry name" value="Ankyrin_rpt-contain_sf"/>
</dbReference>
<name>A7WQ09_KARVE</name>
<accession>A7WQ09</accession>
<dbReference type="EMBL" id="EF134197">
    <property type="protein sequence ID" value="ABV22311.1"/>
    <property type="molecule type" value="mRNA"/>
</dbReference>
<dbReference type="AlphaFoldDB" id="A7WQ09"/>
<dbReference type="SUPFAM" id="SSF48403">
    <property type="entry name" value="Ankyrin repeat"/>
    <property type="match status" value="1"/>
</dbReference>
<reference evidence="1" key="1">
    <citation type="journal article" date="2007" name="Proc. Natl. Acad. Sci. U.S.A.">
        <title>Spliced leader RNA trans-splicing in dinoflagellates.</title>
        <authorList>
            <person name="Zhang H."/>
            <person name="Hou Y."/>
            <person name="Miranda L."/>
            <person name="Campbell D.A."/>
            <person name="Sturm N.R."/>
            <person name="Gaasterland T."/>
            <person name="Lin S."/>
        </authorList>
    </citation>
    <scope>NUCLEOTIDE SEQUENCE</scope>
    <source>
        <strain evidence="1">CCMP1975</strain>
    </source>
</reference>
<evidence type="ECO:0000313" key="1">
    <source>
        <dbReference type="EMBL" id="ABV22311.1"/>
    </source>
</evidence>
<sequence>MSIAKAPWYLIQGTVQTLEHAVRNMQPRHVEHILHSGVNVNEPIDQEGHTVLDAFAVEHLSMLKRILDLRTSPEEKTRIFYTNQENARRVHEILTRAGAEMSTPENARFGTNQLLA</sequence>